<dbReference type="RefSeq" id="WP_034935491.1">
    <property type="nucleotide sequence ID" value="NZ_JFHN01000034.1"/>
</dbReference>
<proteinExistence type="predicted"/>
<dbReference type="PATRIC" id="fig|69222.5.peg.1313"/>
<dbReference type="STRING" id="69222.BG55_06375"/>
<accession>A0A014NQY3</accession>
<dbReference type="Gene3D" id="3.10.180.10">
    <property type="entry name" value="2,3-Dihydroxybiphenyl 1,2-Dioxygenase, domain 1"/>
    <property type="match status" value="1"/>
</dbReference>
<dbReference type="InterPro" id="IPR051332">
    <property type="entry name" value="Fosfomycin_Res_Enzymes"/>
</dbReference>
<protein>
    <submittedName>
        <fullName evidence="2">Bleomycin resistance protein</fullName>
    </submittedName>
</protein>
<dbReference type="AlphaFoldDB" id="A0A014NQY3"/>
<dbReference type="EMBL" id="JFHN01000034">
    <property type="protein sequence ID" value="EXU76220.1"/>
    <property type="molecule type" value="Genomic_DNA"/>
</dbReference>
<dbReference type="Proteomes" id="UP000019918">
    <property type="component" value="Unassembled WGS sequence"/>
</dbReference>
<reference evidence="2 3" key="1">
    <citation type="submission" date="2014-02" db="EMBL/GenBank/DDBJ databases">
        <title>Draft genome of Erwinia mallotivora strain BT-MARDI, a papaya dieback pathogen.</title>
        <authorList>
            <person name="Redzuan R."/>
            <person name="Abu Bakar N."/>
            <person name="Badrun R."/>
            <person name="Mohd Raih M.F."/>
            <person name="Rozano L."/>
            <person name="Mat Amin N."/>
        </authorList>
    </citation>
    <scope>NUCLEOTIDE SEQUENCE [LARGE SCALE GENOMIC DNA]</scope>
    <source>
        <strain evidence="2 3">BT-MARDI</strain>
    </source>
</reference>
<organism evidence="2 3">
    <name type="scientific">Erwinia mallotivora</name>
    <dbReference type="NCBI Taxonomy" id="69222"/>
    <lineage>
        <taxon>Bacteria</taxon>
        <taxon>Pseudomonadati</taxon>
        <taxon>Pseudomonadota</taxon>
        <taxon>Gammaproteobacteria</taxon>
        <taxon>Enterobacterales</taxon>
        <taxon>Erwiniaceae</taxon>
        <taxon>Erwinia</taxon>
    </lineage>
</organism>
<keyword evidence="3" id="KW-1185">Reference proteome</keyword>
<dbReference type="OrthoDB" id="9800438at2"/>
<sequence>MHITHVALWTSNMERQVRFWTTFFSASCGEKYVSSNNPGFESYFITLEQGATIELMTKPGLVQSDEENNRSGWVHIALAVGSEDNVNALAEQANRQGILAGKPRWTGDGYYEAVINDPDGNLIEIVAG</sequence>
<dbReference type="Pfam" id="PF00903">
    <property type="entry name" value="Glyoxalase"/>
    <property type="match status" value="1"/>
</dbReference>
<evidence type="ECO:0000313" key="3">
    <source>
        <dbReference type="Proteomes" id="UP000019918"/>
    </source>
</evidence>
<evidence type="ECO:0000313" key="2">
    <source>
        <dbReference type="EMBL" id="EXU76220.1"/>
    </source>
</evidence>
<dbReference type="PROSITE" id="PS51819">
    <property type="entry name" value="VOC"/>
    <property type="match status" value="1"/>
</dbReference>
<dbReference type="SUPFAM" id="SSF54593">
    <property type="entry name" value="Glyoxalase/Bleomycin resistance protein/Dihydroxybiphenyl dioxygenase"/>
    <property type="match status" value="1"/>
</dbReference>
<comment type="caution">
    <text evidence="2">The sequence shown here is derived from an EMBL/GenBank/DDBJ whole genome shotgun (WGS) entry which is preliminary data.</text>
</comment>
<name>A0A014NQY3_9GAMM</name>
<dbReference type="InterPro" id="IPR037523">
    <property type="entry name" value="VOC_core"/>
</dbReference>
<feature type="domain" description="VOC" evidence="1">
    <location>
        <begin position="2"/>
        <end position="128"/>
    </location>
</feature>
<dbReference type="InterPro" id="IPR029068">
    <property type="entry name" value="Glyas_Bleomycin-R_OHBP_Dase"/>
</dbReference>
<dbReference type="PANTHER" id="PTHR36113:SF1">
    <property type="entry name" value="GLYOXALASE_BLEOMYCIN RESISTANCE PROTEIN_DIOXYGENASE"/>
    <property type="match status" value="1"/>
</dbReference>
<evidence type="ECO:0000259" key="1">
    <source>
        <dbReference type="PROSITE" id="PS51819"/>
    </source>
</evidence>
<dbReference type="PANTHER" id="PTHR36113">
    <property type="entry name" value="LYASE, PUTATIVE-RELATED-RELATED"/>
    <property type="match status" value="1"/>
</dbReference>
<gene>
    <name evidence="2" type="ORF">BG55_06375</name>
</gene>
<dbReference type="InterPro" id="IPR004360">
    <property type="entry name" value="Glyas_Fos-R_dOase_dom"/>
</dbReference>